<dbReference type="AlphaFoldDB" id="A0A1Q9DPF2"/>
<proteinExistence type="predicted"/>
<protein>
    <submittedName>
        <fullName evidence="1">Uncharacterized protein</fullName>
    </submittedName>
</protein>
<reference evidence="1 2" key="1">
    <citation type="submission" date="2016-02" db="EMBL/GenBank/DDBJ databases">
        <title>Genome analysis of coral dinoflagellate symbionts highlights evolutionary adaptations to a symbiotic lifestyle.</title>
        <authorList>
            <person name="Aranda M."/>
            <person name="Li Y."/>
            <person name="Liew Y.J."/>
            <person name="Baumgarten S."/>
            <person name="Simakov O."/>
            <person name="Wilson M."/>
            <person name="Piel J."/>
            <person name="Ashoor H."/>
            <person name="Bougouffa S."/>
            <person name="Bajic V.B."/>
            <person name="Ryu T."/>
            <person name="Ravasi T."/>
            <person name="Bayer T."/>
            <person name="Micklem G."/>
            <person name="Kim H."/>
            <person name="Bhak J."/>
            <person name="Lajeunesse T.C."/>
            <person name="Voolstra C.R."/>
        </authorList>
    </citation>
    <scope>NUCLEOTIDE SEQUENCE [LARGE SCALE GENOMIC DNA]</scope>
    <source>
        <strain evidence="1 2">CCMP2467</strain>
    </source>
</reference>
<accession>A0A1Q9DPF2</accession>
<organism evidence="1 2">
    <name type="scientific">Symbiodinium microadriaticum</name>
    <name type="common">Dinoflagellate</name>
    <name type="synonym">Zooxanthella microadriatica</name>
    <dbReference type="NCBI Taxonomy" id="2951"/>
    <lineage>
        <taxon>Eukaryota</taxon>
        <taxon>Sar</taxon>
        <taxon>Alveolata</taxon>
        <taxon>Dinophyceae</taxon>
        <taxon>Suessiales</taxon>
        <taxon>Symbiodiniaceae</taxon>
        <taxon>Symbiodinium</taxon>
    </lineage>
</organism>
<comment type="caution">
    <text evidence="1">The sequence shown here is derived from an EMBL/GenBank/DDBJ whole genome shotgun (WGS) entry which is preliminary data.</text>
</comment>
<dbReference type="OrthoDB" id="10292880at2759"/>
<name>A0A1Q9DPF2_SYMMI</name>
<evidence type="ECO:0000313" key="1">
    <source>
        <dbReference type="EMBL" id="OLP97028.1"/>
    </source>
</evidence>
<evidence type="ECO:0000313" key="2">
    <source>
        <dbReference type="Proteomes" id="UP000186817"/>
    </source>
</evidence>
<dbReference type="EMBL" id="LSRX01000448">
    <property type="protein sequence ID" value="OLP97028.1"/>
    <property type="molecule type" value="Genomic_DNA"/>
</dbReference>
<gene>
    <name evidence="1" type="ORF">AK812_SmicGene20691</name>
</gene>
<dbReference type="Proteomes" id="UP000186817">
    <property type="component" value="Unassembled WGS sequence"/>
</dbReference>
<sequence length="185" mass="19703">MPPGSDFHADGCRLNAAGIRAVVEFVEGTAEGTAEALFLKMMFQAWQVAAVYLKAVLPTALDMPEDAALAARRIDALIVGVLTAVLPTALDMPEDAALAARRIDALIVGVLTVGPVGGMPTRYDFKRPVSLMQRLCCDELEMDEEMAATAKYEGVGLIISDSCLCAVSTEEEPQRPGGDWCDLAD</sequence>
<keyword evidence="2" id="KW-1185">Reference proteome</keyword>